<dbReference type="PANTHER" id="PTHR20905:SF32">
    <property type="entry name" value="ARYLALKYLAMINE N-ACETYLTRANSFERASE-LIKE 7, ISOFORM A"/>
    <property type="match status" value="1"/>
</dbReference>
<dbReference type="InterPro" id="IPR016181">
    <property type="entry name" value="Acyl_CoA_acyltransferase"/>
</dbReference>
<reference evidence="1" key="1">
    <citation type="submission" date="2022-07" db="EMBL/GenBank/DDBJ databases">
        <authorList>
            <person name="Trinca V."/>
            <person name="Uliana J.V.C."/>
            <person name="Torres T.T."/>
            <person name="Ward R.J."/>
            <person name="Monesi N."/>
        </authorList>
    </citation>
    <scope>NUCLEOTIDE SEQUENCE</scope>
    <source>
        <strain evidence="1">HSMRA1968</strain>
        <tissue evidence="1">Whole embryos</tissue>
    </source>
</reference>
<dbReference type="AlphaFoldDB" id="A0A9Q0MJU7"/>
<dbReference type="Gene3D" id="3.40.630.30">
    <property type="match status" value="1"/>
</dbReference>
<dbReference type="SUPFAM" id="SSF55729">
    <property type="entry name" value="Acyl-CoA N-acyltransferases (Nat)"/>
    <property type="match status" value="1"/>
</dbReference>
<evidence type="ECO:0008006" key="3">
    <source>
        <dbReference type="Google" id="ProtNLM"/>
    </source>
</evidence>
<protein>
    <recommendedName>
        <fullName evidence="3">N-acetyltransferase domain-containing protein</fullName>
    </recommendedName>
</protein>
<dbReference type="PANTHER" id="PTHR20905">
    <property type="entry name" value="N-ACETYLTRANSFERASE-RELATED"/>
    <property type="match status" value="1"/>
</dbReference>
<name>A0A9Q0MJU7_9DIPT</name>
<dbReference type="GO" id="GO:0008080">
    <property type="term" value="F:N-acetyltransferase activity"/>
    <property type="evidence" value="ECO:0007669"/>
    <property type="project" value="TreeGrafter"/>
</dbReference>
<dbReference type="Proteomes" id="UP001151699">
    <property type="component" value="Unassembled WGS sequence"/>
</dbReference>
<proteinExistence type="predicted"/>
<gene>
    <name evidence="1" type="ORF">Bhyg_17307</name>
</gene>
<evidence type="ECO:0000313" key="2">
    <source>
        <dbReference type="Proteomes" id="UP001151699"/>
    </source>
</evidence>
<accession>A0A9Q0MJU7</accession>
<organism evidence="1 2">
    <name type="scientific">Pseudolycoriella hygida</name>
    <dbReference type="NCBI Taxonomy" id="35572"/>
    <lineage>
        <taxon>Eukaryota</taxon>
        <taxon>Metazoa</taxon>
        <taxon>Ecdysozoa</taxon>
        <taxon>Arthropoda</taxon>
        <taxon>Hexapoda</taxon>
        <taxon>Insecta</taxon>
        <taxon>Pterygota</taxon>
        <taxon>Neoptera</taxon>
        <taxon>Endopterygota</taxon>
        <taxon>Diptera</taxon>
        <taxon>Nematocera</taxon>
        <taxon>Sciaroidea</taxon>
        <taxon>Sciaridae</taxon>
        <taxon>Pseudolycoriella</taxon>
    </lineage>
</organism>
<dbReference type="OrthoDB" id="8113373at2759"/>
<sequence length="295" mass="34391">MSELPYRPRHVPYPCVWLTFQAPDENGQLSHFRIQDLPEERGRDAVNHLRTYYLTAETVCRARNMASDEASVDDFKYIWREAIYDEGLSLACFKEGSNELVAVNVLYVEEKDAKLDWEDYDSQNVKDMDLVSSYLLDQFNIYDHYQVDYYLADCGLSVLPKYRRRGIALKMLEARKLLGQACGLKLTSNIVFSKEAQRLAERAGYEKNIELSFLELAQKSPNYAFNVSPENTISVYKRTHPVFPLFMHYTKIAGVAAATDSNKCKVKIFWWHFLTFFYFHRFISKLSANTELQRS</sequence>
<keyword evidence="2" id="KW-1185">Reference proteome</keyword>
<comment type="caution">
    <text evidence="1">The sequence shown here is derived from an EMBL/GenBank/DDBJ whole genome shotgun (WGS) entry which is preliminary data.</text>
</comment>
<dbReference type="EMBL" id="WJQU01003654">
    <property type="protein sequence ID" value="KAJ6623215.1"/>
    <property type="molecule type" value="Genomic_DNA"/>
</dbReference>
<evidence type="ECO:0000313" key="1">
    <source>
        <dbReference type="EMBL" id="KAJ6623215.1"/>
    </source>
</evidence>